<reference evidence="11" key="2">
    <citation type="journal article" date="2021" name="PeerJ">
        <title>Extensive microbial diversity within the chicken gut microbiome revealed by metagenomics and culture.</title>
        <authorList>
            <person name="Gilroy R."/>
            <person name="Ravi A."/>
            <person name="Getino M."/>
            <person name="Pursley I."/>
            <person name="Horton D.L."/>
            <person name="Alikhan N.F."/>
            <person name="Baker D."/>
            <person name="Gharbi K."/>
            <person name="Hall N."/>
            <person name="Watson M."/>
            <person name="Adriaenssens E.M."/>
            <person name="Foster-Nyarko E."/>
            <person name="Jarju S."/>
            <person name="Secka A."/>
            <person name="Antonio M."/>
            <person name="Oren A."/>
            <person name="Chaudhuri R.R."/>
            <person name="La Ragione R."/>
            <person name="Hildebrand F."/>
            <person name="Pallen M.J."/>
        </authorList>
    </citation>
    <scope>NUCLEOTIDE SEQUENCE</scope>
    <source>
        <strain evidence="11">CHK189-12415</strain>
    </source>
</reference>
<comment type="subunit">
    <text evidence="9">Forms a complex with SecD. Part of the essential Sec protein translocation apparatus which comprises SecA, SecYEG and auxiliary proteins SecDF. Other proteins may also be involved.</text>
</comment>
<gene>
    <name evidence="9" type="primary">secF</name>
    <name evidence="11" type="ORF">IAB37_05965</name>
</gene>
<evidence type="ECO:0000256" key="7">
    <source>
        <dbReference type="ARBA" id="ARBA00023010"/>
    </source>
</evidence>
<comment type="caution">
    <text evidence="11">The sequence shown here is derived from an EMBL/GenBank/DDBJ whole genome shotgun (WGS) entry which is preliminary data.</text>
</comment>
<dbReference type="PANTHER" id="PTHR30081">
    <property type="entry name" value="PROTEIN-EXPORT MEMBRANE PROTEIN SEC"/>
    <property type="match status" value="1"/>
</dbReference>
<feature type="transmembrane region" description="Helical" evidence="9">
    <location>
        <begin position="263"/>
        <end position="282"/>
    </location>
</feature>
<keyword evidence="7 9" id="KW-0811">Translocation</keyword>
<dbReference type="HAMAP" id="MF_01464_B">
    <property type="entry name" value="SecF_B"/>
    <property type="match status" value="1"/>
</dbReference>
<name>A0A9D1J4V2_9FIRM</name>
<dbReference type="SUPFAM" id="SSF82866">
    <property type="entry name" value="Multidrug efflux transporter AcrB transmembrane domain"/>
    <property type="match status" value="1"/>
</dbReference>
<evidence type="ECO:0000256" key="8">
    <source>
        <dbReference type="ARBA" id="ARBA00023136"/>
    </source>
</evidence>
<comment type="subcellular location">
    <subcellularLocation>
        <location evidence="1 9">Cell membrane</location>
        <topology evidence="1 9">Multi-pass membrane protein</topology>
    </subcellularLocation>
</comment>
<dbReference type="GO" id="GO:0043952">
    <property type="term" value="P:protein transport by the Sec complex"/>
    <property type="evidence" value="ECO:0007669"/>
    <property type="project" value="UniProtKB-UniRule"/>
</dbReference>
<keyword evidence="3 9" id="KW-1003">Cell membrane</keyword>
<dbReference type="Proteomes" id="UP000824241">
    <property type="component" value="Unassembled WGS sequence"/>
</dbReference>
<dbReference type="InterPro" id="IPR005665">
    <property type="entry name" value="SecF_bac"/>
</dbReference>
<evidence type="ECO:0000256" key="4">
    <source>
        <dbReference type="ARBA" id="ARBA00022692"/>
    </source>
</evidence>
<organism evidence="11 12">
    <name type="scientific">Candidatus Faecivivens stercoravium</name>
    <dbReference type="NCBI Taxonomy" id="2840803"/>
    <lineage>
        <taxon>Bacteria</taxon>
        <taxon>Bacillati</taxon>
        <taxon>Bacillota</taxon>
        <taxon>Clostridia</taxon>
        <taxon>Eubacteriales</taxon>
        <taxon>Oscillospiraceae</taxon>
        <taxon>Oscillospiraceae incertae sedis</taxon>
        <taxon>Candidatus Faecivivens</taxon>
    </lineage>
</organism>
<evidence type="ECO:0000313" key="11">
    <source>
        <dbReference type="EMBL" id="HIR61101.1"/>
    </source>
</evidence>
<evidence type="ECO:0000256" key="9">
    <source>
        <dbReference type="HAMAP-Rule" id="MF_01464"/>
    </source>
</evidence>
<keyword evidence="2 9" id="KW-0813">Transport</keyword>
<dbReference type="GO" id="GO:0065002">
    <property type="term" value="P:intracellular protein transmembrane transport"/>
    <property type="evidence" value="ECO:0007669"/>
    <property type="project" value="UniProtKB-UniRule"/>
</dbReference>
<dbReference type="NCBIfam" id="TIGR00966">
    <property type="entry name" value="transloc_SecF"/>
    <property type="match status" value="1"/>
</dbReference>
<evidence type="ECO:0000256" key="5">
    <source>
        <dbReference type="ARBA" id="ARBA00022927"/>
    </source>
</evidence>
<comment type="similarity">
    <text evidence="9">Belongs to the SecD/SecF family. SecF subfamily.</text>
</comment>
<protein>
    <recommendedName>
        <fullName evidence="9">Protein-export membrane protein SecF</fullName>
    </recommendedName>
</protein>
<dbReference type="EMBL" id="DVHA01000191">
    <property type="protein sequence ID" value="HIR61101.1"/>
    <property type="molecule type" value="Genomic_DNA"/>
</dbReference>
<dbReference type="Gene3D" id="1.20.1640.10">
    <property type="entry name" value="Multidrug efflux transporter AcrB transmembrane domain"/>
    <property type="match status" value="1"/>
</dbReference>
<evidence type="ECO:0000259" key="10">
    <source>
        <dbReference type="Pfam" id="PF02355"/>
    </source>
</evidence>
<feature type="transmembrane region" description="Helical" evidence="9">
    <location>
        <begin position="288"/>
        <end position="317"/>
    </location>
</feature>
<dbReference type="PANTHER" id="PTHR30081:SF8">
    <property type="entry name" value="PROTEIN TRANSLOCASE SUBUNIT SECF"/>
    <property type="match status" value="1"/>
</dbReference>
<proteinExistence type="inferred from homology"/>
<keyword evidence="6 9" id="KW-1133">Transmembrane helix</keyword>
<feature type="transmembrane region" description="Helical" evidence="9">
    <location>
        <begin position="212"/>
        <end position="231"/>
    </location>
</feature>
<evidence type="ECO:0000256" key="1">
    <source>
        <dbReference type="ARBA" id="ARBA00004651"/>
    </source>
</evidence>
<dbReference type="GO" id="GO:0015450">
    <property type="term" value="F:protein-transporting ATPase activity"/>
    <property type="evidence" value="ECO:0007669"/>
    <property type="project" value="InterPro"/>
</dbReference>
<keyword evidence="4 9" id="KW-0812">Transmembrane</keyword>
<keyword evidence="5 9" id="KW-0653">Protein transport</keyword>
<evidence type="ECO:0000256" key="6">
    <source>
        <dbReference type="ARBA" id="ARBA00022989"/>
    </source>
</evidence>
<dbReference type="AlphaFoldDB" id="A0A9D1J4V2"/>
<feature type="transmembrane region" description="Helical" evidence="9">
    <location>
        <begin position="151"/>
        <end position="172"/>
    </location>
</feature>
<feature type="domain" description="Protein export membrane protein SecD/SecF C-terminal" evidence="10">
    <location>
        <begin position="134"/>
        <end position="319"/>
    </location>
</feature>
<dbReference type="GO" id="GO:0006605">
    <property type="term" value="P:protein targeting"/>
    <property type="evidence" value="ECO:0007669"/>
    <property type="project" value="UniProtKB-UniRule"/>
</dbReference>
<evidence type="ECO:0000256" key="3">
    <source>
        <dbReference type="ARBA" id="ARBA00022475"/>
    </source>
</evidence>
<feature type="transmembrane region" description="Helical" evidence="9">
    <location>
        <begin position="30"/>
        <end position="52"/>
    </location>
</feature>
<dbReference type="PRINTS" id="PR01755">
    <property type="entry name" value="SECFTRNLCASE"/>
</dbReference>
<feature type="transmembrane region" description="Helical" evidence="9">
    <location>
        <begin position="184"/>
        <end position="206"/>
    </location>
</feature>
<dbReference type="Pfam" id="PF02355">
    <property type="entry name" value="SecD_SecF_C"/>
    <property type="match status" value="1"/>
</dbReference>
<sequence>MSYDREKIENLVKTPKGIFCPHFDFCKYRFVYYGFSGLLLGIALIVTLVLGVQLDIQFTGGTIATYSYTGEISEADFQAAVEEITGYDVEVTGAEDLMSGSASFTVNFPSDVAMDVEEQTALSDALQERFPDNALETSSVNAVSATMGFDFLLKCLVAVGFAAVIMVVYIALRFRKIGGWSAGVFAMLALVHDLCMVYATFAIFRMPLDDNFVAILLVILGYSVNDTIVIYDRVRENERLYGSQLTPSELVNLSINQSFTRAIHTNVTTIGSMIIVCVAAALNGVDSIVTFTLPLIVGLISGSYSTICLCGPSWVLWKEHQAKKAPRKAVKA</sequence>
<evidence type="ECO:0000256" key="2">
    <source>
        <dbReference type="ARBA" id="ARBA00022448"/>
    </source>
</evidence>
<dbReference type="InterPro" id="IPR022645">
    <property type="entry name" value="SecD/SecF_bac"/>
</dbReference>
<keyword evidence="8 9" id="KW-0472">Membrane</keyword>
<comment type="function">
    <text evidence="9">Part of the Sec protein translocase complex. Interacts with the SecYEG preprotein conducting channel. SecDF uses the proton motive force (PMF) to complete protein translocation after the ATP-dependent function of SecA.</text>
</comment>
<reference evidence="11" key="1">
    <citation type="submission" date="2020-10" db="EMBL/GenBank/DDBJ databases">
        <authorList>
            <person name="Gilroy R."/>
        </authorList>
    </citation>
    <scope>NUCLEOTIDE SEQUENCE</scope>
    <source>
        <strain evidence="11">CHK189-12415</strain>
    </source>
</reference>
<accession>A0A9D1J4V2</accession>
<dbReference type="InterPro" id="IPR022813">
    <property type="entry name" value="SecD/SecF_arch_bac"/>
</dbReference>
<dbReference type="GO" id="GO:0005886">
    <property type="term" value="C:plasma membrane"/>
    <property type="evidence" value="ECO:0007669"/>
    <property type="project" value="UniProtKB-SubCell"/>
</dbReference>
<dbReference type="InterPro" id="IPR048634">
    <property type="entry name" value="SecD_SecF_C"/>
</dbReference>
<evidence type="ECO:0000313" key="12">
    <source>
        <dbReference type="Proteomes" id="UP000824241"/>
    </source>
</evidence>